<dbReference type="Proteomes" id="UP000002866">
    <property type="component" value="Chromosome 3"/>
</dbReference>
<keyword evidence="3" id="KW-0926">Vacuole</keyword>
<dbReference type="AlphaFoldDB" id="I2H1V9"/>
<sequence length="742" mass="83408">MVNSRNIPNRNNVRSGYSTGDVTGSPKKGININRATQSNSQNINIRDMPSSNSLKINRGLSGSLKIKPTMGMQISNSKVLIDISSPNFQTPNDADHEEIINSLRTNYMNDFFKINKGVNNGCSKPDDEAVIDDDYRSIDAQSATLNKEMSVEETFDAAIGSVGGDITREIYKLAAGNGRSDSISSHIKFGNNTNNNNNTNSNVSIHSGNDVNSLKHKKSLVLEDIRLSDERSRRKSVAGGLQVPGGFRREYIVNKRRNYDSIRGNSSSNLNSYNNAVERRNEEESETIPFLTRNFMEFLYIYGHFAGESFEDDFIEPEEGSLEQEGNIEDLETGQLLIPIRNEQILNRAKGKTSTKKAFFLLLKSFIGTGILFLPNAFSKGGLIFSNVLIIIFGFYSYYCYMLLIKCKRYSQVSSFGEMGNKLYGPLMQKIILFSIMISQIGFSCAYIIFTSTNLNYFFQQYPLTEKLDFNFFLIFQLILFIPLSFVRNISKLSVPSLVANLMIIIGLMIVIYYCVKQFTVDMGFHMANGVEIFFNRQDWSIFVGTAIFAFEGIGLLIPIEESMAKPEEFGKVLGGVIGCVTSLFILIGSMGYVTYGEDINTVILINLPNDKVTVQSIQLLYSIAIMLSIPLQIFPAIKIIENFIINYGVSGGDYRRSGKYNVYYKWLKNCLRSIIIVIIILISKEFINQLDKFVSIIGSVACIPLVYIYPSLLHLRCGGNKFRNWVMILLGLAVMVFTTMF</sequence>
<dbReference type="PANTHER" id="PTHR22950:SF666">
    <property type="entry name" value="VACUOLAR AMINO ACID TRANSPORTER 4"/>
    <property type="match status" value="1"/>
</dbReference>
<dbReference type="HOGENOM" id="CLU_009646_3_2_1"/>
<feature type="transmembrane region" description="Helical" evidence="8">
    <location>
        <begin position="723"/>
        <end position="741"/>
    </location>
</feature>
<dbReference type="KEGG" id="tbl:TBLA_0C05630"/>
<feature type="transmembrane region" description="Helical" evidence="8">
    <location>
        <begin position="616"/>
        <end position="638"/>
    </location>
</feature>
<feature type="domain" description="Amino acid transporter transmembrane" evidence="9">
    <location>
        <begin position="352"/>
        <end position="740"/>
    </location>
</feature>
<accession>I2H1V9</accession>
<feature type="compositionally biased region" description="Polar residues" evidence="7">
    <location>
        <begin position="1"/>
        <end position="22"/>
    </location>
</feature>
<dbReference type="GeneID" id="14495341"/>
<dbReference type="RefSeq" id="XP_004179880.1">
    <property type="nucleotide sequence ID" value="XM_004179832.1"/>
</dbReference>
<comment type="similarity">
    <text evidence="2">Belongs to the amino acid/polyamine transporter 2 family.</text>
</comment>
<dbReference type="STRING" id="1071380.I2H1V9"/>
<feature type="transmembrane region" description="Helical" evidence="8">
    <location>
        <begin position="470"/>
        <end position="487"/>
    </location>
</feature>
<evidence type="ECO:0000256" key="1">
    <source>
        <dbReference type="ARBA" id="ARBA00004128"/>
    </source>
</evidence>
<reference evidence="10 11" key="1">
    <citation type="journal article" date="2011" name="Proc. Natl. Acad. Sci. U.S.A.">
        <title>Evolutionary erosion of yeast sex chromosomes by mating-type switching accidents.</title>
        <authorList>
            <person name="Gordon J.L."/>
            <person name="Armisen D."/>
            <person name="Proux-Wera E."/>
            <person name="Oheigeartaigh S.S."/>
            <person name="Byrne K.P."/>
            <person name="Wolfe K.H."/>
        </authorList>
    </citation>
    <scope>NUCLEOTIDE SEQUENCE [LARGE SCALE GENOMIC DNA]</scope>
    <source>
        <strain evidence="11">ATCC 34711 / CBS 6284 / DSM 70876 / NBRC 10599 / NRRL Y-10934 / UCD 77-7</strain>
    </source>
</reference>
<evidence type="ECO:0000256" key="7">
    <source>
        <dbReference type="SAM" id="MobiDB-lite"/>
    </source>
</evidence>
<evidence type="ECO:0000256" key="2">
    <source>
        <dbReference type="ARBA" id="ARBA00008066"/>
    </source>
</evidence>
<evidence type="ECO:0000256" key="3">
    <source>
        <dbReference type="ARBA" id="ARBA00022554"/>
    </source>
</evidence>
<feature type="compositionally biased region" description="Low complexity" evidence="7">
    <location>
        <begin position="191"/>
        <end position="202"/>
    </location>
</feature>
<keyword evidence="4 8" id="KW-0812">Transmembrane</keyword>
<evidence type="ECO:0000256" key="5">
    <source>
        <dbReference type="ARBA" id="ARBA00022989"/>
    </source>
</evidence>
<dbReference type="InParanoid" id="I2H1V9"/>
<keyword evidence="11" id="KW-1185">Reference proteome</keyword>
<name>I2H1V9_HENB6</name>
<feature type="transmembrane region" description="Helical" evidence="8">
    <location>
        <begin position="431"/>
        <end position="450"/>
    </location>
</feature>
<dbReference type="Pfam" id="PF01490">
    <property type="entry name" value="Aa_trans"/>
    <property type="match status" value="1"/>
</dbReference>
<evidence type="ECO:0000256" key="8">
    <source>
        <dbReference type="SAM" id="Phobius"/>
    </source>
</evidence>
<feature type="transmembrane region" description="Helical" evidence="8">
    <location>
        <begin position="540"/>
        <end position="561"/>
    </location>
</feature>
<protein>
    <recommendedName>
        <fullName evidence="9">Amino acid transporter transmembrane domain-containing protein</fullName>
    </recommendedName>
</protein>
<comment type="subcellular location">
    <subcellularLocation>
        <location evidence="1">Vacuole membrane</location>
        <topology evidence="1">Multi-pass membrane protein</topology>
    </subcellularLocation>
</comment>
<evidence type="ECO:0000259" key="9">
    <source>
        <dbReference type="Pfam" id="PF01490"/>
    </source>
</evidence>
<feature type="transmembrane region" description="Helical" evidence="8">
    <location>
        <begin position="499"/>
        <end position="520"/>
    </location>
</feature>
<dbReference type="GO" id="GO:0005302">
    <property type="term" value="F:L-tyrosine transmembrane transporter activity"/>
    <property type="evidence" value="ECO:0007669"/>
    <property type="project" value="TreeGrafter"/>
</dbReference>
<dbReference type="OMA" id="YWCYYIL"/>
<evidence type="ECO:0000256" key="4">
    <source>
        <dbReference type="ARBA" id="ARBA00022692"/>
    </source>
</evidence>
<feature type="region of interest" description="Disordered" evidence="7">
    <location>
        <begin position="1"/>
        <end position="31"/>
    </location>
</feature>
<evidence type="ECO:0000256" key="6">
    <source>
        <dbReference type="ARBA" id="ARBA00023136"/>
    </source>
</evidence>
<keyword evidence="6 8" id="KW-0472">Membrane</keyword>
<feature type="transmembrane region" description="Helical" evidence="8">
    <location>
        <begin position="694"/>
        <end position="711"/>
    </location>
</feature>
<dbReference type="eggNOG" id="KOG1304">
    <property type="taxonomic scope" value="Eukaryota"/>
</dbReference>
<dbReference type="EMBL" id="HE806318">
    <property type="protein sequence ID" value="CCH60361.1"/>
    <property type="molecule type" value="Genomic_DNA"/>
</dbReference>
<feature type="transmembrane region" description="Helical" evidence="8">
    <location>
        <begin position="358"/>
        <end position="378"/>
    </location>
</feature>
<proteinExistence type="inferred from homology"/>
<feature type="transmembrane region" description="Helical" evidence="8">
    <location>
        <begin position="670"/>
        <end position="688"/>
    </location>
</feature>
<feature type="transmembrane region" description="Helical" evidence="8">
    <location>
        <begin position="573"/>
        <end position="596"/>
    </location>
</feature>
<dbReference type="PANTHER" id="PTHR22950">
    <property type="entry name" value="AMINO ACID TRANSPORTER"/>
    <property type="match status" value="1"/>
</dbReference>
<feature type="region of interest" description="Disordered" evidence="7">
    <location>
        <begin position="187"/>
        <end position="210"/>
    </location>
</feature>
<evidence type="ECO:0000313" key="10">
    <source>
        <dbReference type="EMBL" id="CCH60361.1"/>
    </source>
</evidence>
<dbReference type="OrthoDB" id="1684102at2759"/>
<evidence type="ECO:0000313" key="11">
    <source>
        <dbReference type="Proteomes" id="UP000002866"/>
    </source>
</evidence>
<organism evidence="10 11">
    <name type="scientific">Henningerozyma blattae (strain ATCC 34711 / CBS 6284 / DSM 70876 / NBRC 10599 / NRRL Y-10934 / UCD 77-7)</name>
    <name type="common">Yeast</name>
    <name type="synonym">Tetrapisispora blattae</name>
    <dbReference type="NCBI Taxonomy" id="1071380"/>
    <lineage>
        <taxon>Eukaryota</taxon>
        <taxon>Fungi</taxon>
        <taxon>Dikarya</taxon>
        <taxon>Ascomycota</taxon>
        <taxon>Saccharomycotina</taxon>
        <taxon>Saccharomycetes</taxon>
        <taxon>Saccharomycetales</taxon>
        <taxon>Saccharomycetaceae</taxon>
        <taxon>Henningerozyma</taxon>
    </lineage>
</organism>
<dbReference type="InterPro" id="IPR013057">
    <property type="entry name" value="AA_transpt_TM"/>
</dbReference>
<gene>
    <name evidence="10" type="primary">TBLA0C05630</name>
    <name evidence="10" type="ORF">TBLA_0C05630</name>
</gene>
<keyword evidence="5 8" id="KW-1133">Transmembrane helix</keyword>
<dbReference type="GO" id="GO:0005774">
    <property type="term" value="C:vacuolar membrane"/>
    <property type="evidence" value="ECO:0007669"/>
    <property type="project" value="UniProtKB-SubCell"/>
</dbReference>
<feature type="transmembrane region" description="Helical" evidence="8">
    <location>
        <begin position="384"/>
        <end position="404"/>
    </location>
</feature>
<dbReference type="FunCoup" id="I2H1V9">
    <property type="interactions" value="607"/>
</dbReference>